<feature type="compositionally biased region" description="Pro residues" evidence="2">
    <location>
        <begin position="230"/>
        <end position="244"/>
    </location>
</feature>
<dbReference type="InterPro" id="IPR008160">
    <property type="entry name" value="Collagen"/>
</dbReference>
<accession>A0A2G9UY14</accession>
<dbReference type="Pfam" id="PF01391">
    <property type="entry name" value="Collagen"/>
    <property type="match status" value="1"/>
</dbReference>
<dbReference type="AlphaFoldDB" id="A0A2G9UY14"/>
<feature type="compositionally biased region" description="Pro residues" evidence="2">
    <location>
        <begin position="204"/>
        <end position="215"/>
    </location>
</feature>
<reference evidence="3 4" key="1">
    <citation type="submission" date="2015-09" db="EMBL/GenBank/DDBJ databases">
        <title>Draft genome of the parasitic nematode Teladorsagia circumcincta isolate WARC Sus (inbred).</title>
        <authorList>
            <person name="Mitreva M."/>
        </authorList>
    </citation>
    <scope>NUCLEOTIDE SEQUENCE [LARGE SCALE GENOMIC DNA]</scope>
    <source>
        <strain evidence="3 4">S</strain>
    </source>
</reference>
<feature type="compositionally biased region" description="Gly residues" evidence="2">
    <location>
        <begin position="252"/>
        <end position="261"/>
    </location>
</feature>
<organism evidence="3 4">
    <name type="scientific">Teladorsagia circumcincta</name>
    <name type="common">Brown stomach worm</name>
    <name type="synonym">Ostertagia circumcincta</name>
    <dbReference type="NCBI Taxonomy" id="45464"/>
    <lineage>
        <taxon>Eukaryota</taxon>
        <taxon>Metazoa</taxon>
        <taxon>Ecdysozoa</taxon>
        <taxon>Nematoda</taxon>
        <taxon>Chromadorea</taxon>
        <taxon>Rhabditida</taxon>
        <taxon>Rhabditina</taxon>
        <taxon>Rhabditomorpha</taxon>
        <taxon>Strongyloidea</taxon>
        <taxon>Trichostrongylidae</taxon>
        <taxon>Teladorsagia</taxon>
    </lineage>
</organism>
<name>A0A2G9UY14_TELCI</name>
<keyword evidence="4" id="KW-1185">Reference proteome</keyword>
<dbReference type="PANTHER" id="PTHR24637">
    <property type="entry name" value="COLLAGEN"/>
    <property type="match status" value="1"/>
</dbReference>
<feature type="compositionally biased region" description="Low complexity" evidence="2">
    <location>
        <begin position="281"/>
        <end position="305"/>
    </location>
</feature>
<dbReference type="PANTHER" id="PTHR24637:SF289">
    <property type="entry name" value="NEMATODE CUTICLE COLLAGEN N-TERMINAL DOMAIN-CONTAINING PROTEIN"/>
    <property type="match status" value="1"/>
</dbReference>
<dbReference type="Proteomes" id="UP000230423">
    <property type="component" value="Unassembled WGS sequence"/>
</dbReference>
<dbReference type="EMBL" id="KZ345176">
    <property type="protein sequence ID" value="PIO75131.1"/>
    <property type="molecule type" value="Genomic_DNA"/>
</dbReference>
<dbReference type="GO" id="GO:0005581">
    <property type="term" value="C:collagen trimer"/>
    <property type="evidence" value="ECO:0007669"/>
    <property type="project" value="UniProtKB-KW"/>
</dbReference>
<protein>
    <submittedName>
        <fullName evidence="3">Collagen triple helix repeat protein</fullName>
    </submittedName>
</protein>
<sequence length="339" mass="33490">MTCLRCQDGTVTTSKAMEKAIRDFFSDLFDSYVHLSTYKLQQDEHIVPSVLSSRVRHAIKSVKNLTAPGLDSVKSGHLKNAPPEQRVHVNRKSYEISNDCTDVEVSEQTPFAHFKPLMALKPSFSAGYATPSFNPTDSAGSGAGAQPETDQCAGCCARGPPGVPGPAGKPGKAGKSGAAGLNGLHGKPPHAPCEAITPPPCSPCPPGPPGPPGPVGAPGSAGAPGDDGTPSPPGIAGPPGPKGSPGPKGRDGQPGPGGAPGAPGRAPGPAGPNGVDGKSYGAGPAGPKGAPGPAGAPGLDGNPGAQGLPGKPGGAGEKGICPKYCAIDGGIFFEDGTRR</sequence>
<evidence type="ECO:0000256" key="2">
    <source>
        <dbReference type="SAM" id="MobiDB-lite"/>
    </source>
</evidence>
<evidence type="ECO:0000313" key="4">
    <source>
        <dbReference type="Proteomes" id="UP000230423"/>
    </source>
</evidence>
<keyword evidence="1" id="KW-0677">Repeat</keyword>
<feature type="region of interest" description="Disordered" evidence="2">
    <location>
        <begin position="163"/>
        <end position="191"/>
    </location>
</feature>
<keyword evidence="3" id="KW-0176">Collagen</keyword>
<proteinExistence type="predicted"/>
<feature type="compositionally biased region" description="Low complexity" evidence="2">
    <location>
        <begin position="169"/>
        <end position="179"/>
    </location>
</feature>
<gene>
    <name evidence="3" type="ORF">TELCIR_02843</name>
</gene>
<feature type="region of interest" description="Disordered" evidence="2">
    <location>
        <begin position="204"/>
        <end position="315"/>
    </location>
</feature>
<evidence type="ECO:0000256" key="1">
    <source>
        <dbReference type="ARBA" id="ARBA00022737"/>
    </source>
</evidence>
<evidence type="ECO:0000313" key="3">
    <source>
        <dbReference type="EMBL" id="PIO75131.1"/>
    </source>
</evidence>
<feature type="compositionally biased region" description="Low complexity" evidence="2">
    <location>
        <begin position="217"/>
        <end position="229"/>
    </location>
</feature>